<evidence type="ECO:0000259" key="5">
    <source>
        <dbReference type="Pfam" id="PF08245"/>
    </source>
</evidence>
<dbReference type="PANTHER" id="PTHR43024">
    <property type="entry name" value="UDP-N-ACETYLMURAMOYL-TRIPEPTIDE--D-ALANYL-D-ALANINE LIGASE"/>
    <property type="match status" value="1"/>
</dbReference>
<gene>
    <name evidence="6" type="primary">murF_5</name>
    <name evidence="6" type="ORF">SDC9_07713</name>
</gene>
<dbReference type="AlphaFoldDB" id="A0A644T5M5"/>
<dbReference type="Gene3D" id="3.40.1190.10">
    <property type="entry name" value="Mur-like, catalytic domain"/>
    <property type="match status" value="1"/>
</dbReference>
<dbReference type="GO" id="GO:0005524">
    <property type="term" value="F:ATP binding"/>
    <property type="evidence" value="ECO:0007669"/>
    <property type="project" value="UniProtKB-KW"/>
</dbReference>
<dbReference type="InterPro" id="IPR036615">
    <property type="entry name" value="Mur_ligase_C_dom_sf"/>
</dbReference>
<evidence type="ECO:0000256" key="3">
    <source>
        <dbReference type="ARBA" id="ARBA00022840"/>
    </source>
</evidence>
<dbReference type="InterPro" id="IPR013221">
    <property type="entry name" value="Mur_ligase_cen"/>
</dbReference>
<dbReference type="EC" id="6.3.2.10" evidence="6"/>
<dbReference type="PANTHER" id="PTHR43024:SF1">
    <property type="entry name" value="UDP-N-ACETYLMURAMOYL-TRIPEPTIDE--D-ALANYL-D-ALANINE LIGASE"/>
    <property type="match status" value="1"/>
</dbReference>
<dbReference type="InterPro" id="IPR051046">
    <property type="entry name" value="MurCDEF_CellWall_CoF430Synth"/>
</dbReference>
<evidence type="ECO:0000256" key="1">
    <source>
        <dbReference type="ARBA" id="ARBA00022598"/>
    </source>
</evidence>
<comment type="caution">
    <text evidence="6">The sequence shown here is derived from an EMBL/GenBank/DDBJ whole genome shotgun (WGS) entry which is preliminary data.</text>
</comment>
<dbReference type="SUPFAM" id="SSF53623">
    <property type="entry name" value="MurD-like peptide ligases, catalytic domain"/>
    <property type="match status" value="1"/>
</dbReference>
<dbReference type="InterPro" id="IPR036565">
    <property type="entry name" value="Mur-like_cat_sf"/>
</dbReference>
<dbReference type="InterPro" id="IPR004101">
    <property type="entry name" value="Mur_ligase_C"/>
</dbReference>
<proteinExistence type="predicted"/>
<keyword evidence="1 6" id="KW-0436">Ligase</keyword>
<feature type="domain" description="Mur ligase C-terminal" evidence="4">
    <location>
        <begin position="288"/>
        <end position="395"/>
    </location>
</feature>
<dbReference type="Pfam" id="PF02875">
    <property type="entry name" value="Mur_ligase_C"/>
    <property type="match status" value="1"/>
</dbReference>
<accession>A0A644T5M5</accession>
<keyword evidence="3" id="KW-0067">ATP-binding</keyword>
<dbReference type="SUPFAM" id="SSF53244">
    <property type="entry name" value="MurD-like peptide ligases, peptide-binding domain"/>
    <property type="match status" value="1"/>
</dbReference>
<evidence type="ECO:0000259" key="4">
    <source>
        <dbReference type="Pfam" id="PF02875"/>
    </source>
</evidence>
<keyword evidence="2" id="KW-0547">Nucleotide-binding</keyword>
<feature type="domain" description="Mur ligase central" evidence="5">
    <location>
        <begin position="107"/>
        <end position="235"/>
    </location>
</feature>
<reference evidence="6" key="1">
    <citation type="submission" date="2019-08" db="EMBL/GenBank/DDBJ databases">
        <authorList>
            <person name="Kucharzyk K."/>
            <person name="Murdoch R.W."/>
            <person name="Higgins S."/>
            <person name="Loffler F."/>
        </authorList>
    </citation>
    <scope>NUCLEOTIDE SEQUENCE</scope>
</reference>
<dbReference type="GO" id="GO:0047480">
    <property type="term" value="F:UDP-N-acetylmuramoyl-tripeptide-D-alanyl-D-alanine ligase activity"/>
    <property type="evidence" value="ECO:0007669"/>
    <property type="project" value="UniProtKB-EC"/>
</dbReference>
<evidence type="ECO:0000313" key="6">
    <source>
        <dbReference type="EMBL" id="MPL62114.1"/>
    </source>
</evidence>
<dbReference type="EMBL" id="VSSQ01000017">
    <property type="protein sequence ID" value="MPL62114.1"/>
    <property type="molecule type" value="Genomic_DNA"/>
</dbReference>
<dbReference type="Pfam" id="PF08245">
    <property type="entry name" value="Mur_ligase_M"/>
    <property type="match status" value="1"/>
</dbReference>
<name>A0A644T5M5_9ZZZZ</name>
<evidence type="ECO:0000256" key="2">
    <source>
        <dbReference type="ARBA" id="ARBA00022741"/>
    </source>
</evidence>
<protein>
    <submittedName>
        <fullName evidence="6">UDP-N-acetylmuramoyl-tripeptide--D-alanyl-D-alanine ligase</fullName>
        <ecNumber evidence="6">6.3.2.10</ecNumber>
    </submittedName>
</protein>
<sequence>MKGFFKKIIVKILTWQAQFLLKKNNPKIIAITGNLGKTSTKDSIHAALRKNLVNEKEDSLVLASKKSMNSDTGIPLTILGMESGWANPALWLKIILNGFVKMFDKFPYKYLILEIGADMPGDIKKVCEFIKPDIVVLTAFAEVPVHIEFFGNDRELLVREKKYLVENLKEEGVLIYNLDDKDCVKIAKEAESRNIIQKSFSLENPEADIFGKNIQVEIEEINKYVTKIKGVSGQVFLKGAENYHVKIIGNLGEAIFYSILPAILIADIFNINIEKTIKDIEKNKKTKGRMRLLEGVSNSTIIDDTYNSSPKALTHGIEVVKNIKIPGKKIFVLGDMLELGNFTKEEHEKVGEELVGVADILIVSGVRAKFIGESALEKGMSRDNVYFVPGSIEAGRETLLVLENEIEKDYKEGRGEKELGGDLIFIKGSQGARMEKVVRMVLNRDMYDPEEELVRQEKVWERK</sequence>
<organism evidence="6">
    <name type="scientific">bioreactor metagenome</name>
    <dbReference type="NCBI Taxonomy" id="1076179"/>
    <lineage>
        <taxon>unclassified sequences</taxon>
        <taxon>metagenomes</taxon>
        <taxon>ecological metagenomes</taxon>
    </lineage>
</organism>
<dbReference type="Gene3D" id="3.90.190.20">
    <property type="entry name" value="Mur ligase, C-terminal domain"/>
    <property type="match status" value="1"/>
</dbReference>